<dbReference type="EC" id="1.2.4.1" evidence="2 8"/>
<dbReference type="InterPro" id="IPR004660">
    <property type="entry name" value="PDH_E1"/>
</dbReference>
<keyword evidence="6 8" id="KW-0670">Pyruvate</keyword>
<organism evidence="13 14">
    <name type="scientific">Rhodococcoides kroppenstedtii</name>
    <dbReference type="NCBI Taxonomy" id="293050"/>
    <lineage>
        <taxon>Bacteria</taxon>
        <taxon>Bacillati</taxon>
        <taxon>Actinomycetota</taxon>
        <taxon>Actinomycetes</taxon>
        <taxon>Mycobacteriales</taxon>
        <taxon>Nocardiaceae</taxon>
        <taxon>Rhodococcoides</taxon>
    </lineage>
</organism>
<feature type="domain" description="Pyruvate dehydrogenase E1 component middle" evidence="11">
    <location>
        <begin position="534"/>
        <end position="763"/>
    </location>
</feature>
<dbReference type="GO" id="GO:0004739">
    <property type="term" value="F:pyruvate dehydrogenase (acetyl-transferring) activity"/>
    <property type="evidence" value="ECO:0007669"/>
    <property type="project" value="UniProtKB-EC"/>
</dbReference>
<dbReference type="InterPro" id="IPR041621">
    <property type="entry name" value="PDH_E1_M"/>
</dbReference>
<dbReference type="SUPFAM" id="SSF52922">
    <property type="entry name" value="TK C-terminal domain-like"/>
    <property type="match status" value="1"/>
</dbReference>
<keyword evidence="4 8" id="KW-0560">Oxidoreductase</keyword>
<dbReference type="Proteomes" id="UP001520140">
    <property type="component" value="Unassembled WGS sequence"/>
</dbReference>
<evidence type="ECO:0000256" key="6">
    <source>
        <dbReference type="ARBA" id="ARBA00023317"/>
    </source>
</evidence>
<comment type="catalytic activity">
    <reaction evidence="7 8">
        <text>N(6)-[(R)-lipoyl]-L-lysyl-[protein] + pyruvate + H(+) = N(6)-[(R)-S(8)-acetyldihydrolipoyl]-L-lysyl-[protein] + CO2</text>
        <dbReference type="Rhea" id="RHEA:19189"/>
        <dbReference type="Rhea" id="RHEA-COMP:10474"/>
        <dbReference type="Rhea" id="RHEA-COMP:10478"/>
        <dbReference type="ChEBI" id="CHEBI:15361"/>
        <dbReference type="ChEBI" id="CHEBI:15378"/>
        <dbReference type="ChEBI" id="CHEBI:16526"/>
        <dbReference type="ChEBI" id="CHEBI:83099"/>
        <dbReference type="ChEBI" id="CHEBI:83111"/>
        <dbReference type="EC" id="1.2.4.1"/>
    </reaction>
</comment>
<evidence type="ECO:0000256" key="3">
    <source>
        <dbReference type="ARBA" id="ARBA00017172"/>
    </source>
</evidence>
<keyword evidence="5 8" id="KW-0786">Thiamine pyrophosphate</keyword>
<dbReference type="Pfam" id="PF17831">
    <property type="entry name" value="PDH_E1_M"/>
    <property type="match status" value="1"/>
</dbReference>
<dbReference type="PANTHER" id="PTHR43825">
    <property type="entry name" value="PYRUVATE DEHYDROGENASE E1 COMPONENT"/>
    <property type="match status" value="1"/>
</dbReference>
<dbReference type="InterPro" id="IPR051157">
    <property type="entry name" value="PDH/Transketolase"/>
</dbReference>
<dbReference type="CDD" id="cd02017">
    <property type="entry name" value="TPP_E1_EcPDC_like"/>
    <property type="match status" value="1"/>
</dbReference>
<dbReference type="InterPro" id="IPR035807">
    <property type="entry name" value="PDC_E1_N"/>
</dbReference>
<dbReference type="NCBIfam" id="TIGR00759">
    <property type="entry name" value="aceE"/>
    <property type="match status" value="1"/>
</dbReference>
<evidence type="ECO:0000259" key="11">
    <source>
        <dbReference type="Pfam" id="PF17831"/>
    </source>
</evidence>
<dbReference type="PIRSF" id="PIRSF000156">
    <property type="entry name" value="Pyruvate_dh_E1"/>
    <property type="match status" value="1"/>
</dbReference>
<sequence length="958" mass="105942">MERGTTTHPPDRGETLSEATKEGRDGAAADVGAVARSANSDGRVRVIREGVASYLPDIDSEETSEWMESFDQLLERSGPQRARYLMLRMLERAGEKRVAIPSLTSTDYVNTIPTENEPWFPGDESMERRYRAWIRWNAAIMVHRAQRPGVGVGGHISTYASSAALYEVGFNHFFRGKDHPGGGDHIFIQGHASPGIYARAFLEGRIPAERMDGFRQEYSHADQGGGLPSYPHPRLMQDFWEFPTVSMGLGPMNAIYQARFNHYLDDRGIKDTSDQHVWAFLGDGEMDEPESRGLAHVAATEGLDNLTFVINCNLQRLDGPVRGNGKIIQELESFFRGAGWNVIKVIWGREWDALLHADRDGALVNLMNTTPDGDFQTYKANDGGYVRDHFFGRDPRTKELVKDLSDSDIWNLKRGGHDYRKVHAAYAAAMAHKGQPTVILAHTIKGYTLGKHFEGRNATHQMKKLTLDDLKAFRDIQHIPISDEELEKDPYLPPYYHPGPDAPEIQYMLDRRKALGGFVPERRTSAKPLAMPPDSTYKSIMKGSGKQEVATTMALVRVMKELLRDKEIGHRVVPIIPDEARTFGMDSWFPSLKIYNRNGQLYTSVDAELMLAYKENSTGQILHEGINEAGSTSSFTAVGTSYATHGEPMIPLYIFYSMFGFQRTGDGLWAAADQMARGFVLGATAGRTTLTGEGLQHADGHSLLLAATNPAAVAYDPAFSFEIAHIVKDGLRRMYGGTDGVEGFGGENIFYYITLYNEPYRQPAEPENLDVEGLLKGIYLFQEGQADGPKAQILVSGVGMPSGLRAQELLAEDYGVSADVWSVTSWGELRRDGVDVETEALRNPGETPRVPYVTQKLQDAEGPFVAASDWMRAVPDQIRQWVPGDYVTLGTDGFGFSDTRTAARRHFNVDAESIVVAVLSALAKAGQVDADKAVEAAERYQIDDVLAAPISTSDPGVA</sequence>
<evidence type="ECO:0000256" key="2">
    <source>
        <dbReference type="ARBA" id="ARBA00012281"/>
    </source>
</evidence>
<dbReference type="PANTHER" id="PTHR43825:SF3">
    <property type="entry name" value="PYRUVATE DEHYDROGENASE E1 COMPONENT"/>
    <property type="match status" value="1"/>
</dbReference>
<dbReference type="InterPro" id="IPR029061">
    <property type="entry name" value="THDP-binding"/>
</dbReference>
<comment type="cofactor">
    <cofactor evidence="1 8">
        <name>thiamine diphosphate</name>
        <dbReference type="ChEBI" id="CHEBI:58937"/>
    </cofactor>
</comment>
<evidence type="ECO:0000256" key="8">
    <source>
        <dbReference type="PIRNR" id="PIRNR000156"/>
    </source>
</evidence>
<keyword evidence="14" id="KW-1185">Reference proteome</keyword>
<evidence type="ECO:0000256" key="1">
    <source>
        <dbReference type="ARBA" id="ARBA00001964"/>
    </source>
</evidence>
<gene>
    <name evidence="13" type="primary">aceE</name>
    <name evidence="13" type="ORF">HQ605_05260</name>
</gene>
<dbReference type="Pfam" id="PF22613">
    <property type="entry name" value="Transketolase_C_1"/>
    <property type="match status" value="1"/>
</dbReference>
<evidence type="ECO:0000256" key="5">
    <source>
        <dbReference type="ARBA" id="ARBA00023052"/>
    </source>
</evidence>
<feature type="domain" description="Transketolase N-terminal" evidence="10">
    <location>
        <begin position="185"/>
        <end position="354"/>
    </location>
</feature>
<dbReference type="Gene3D" id="3.40.50.920">
    <property type="match status" value="1"/>
</dbReference>
<dbReference type="InterPro" id="IPR009014">
    <property type="entry name" value="Transketo_C/PFOR_II"/>
</dbReference>
<evidence type="ECO:0000259" key="12">
    <source>
        <dbReference type="Pfam" id="PF22613"/>
    </source>
</evidence>
<evidence type="ECO:0000256" key="4">
    <source>
        <dbReference type="ARBA" id="ARBA00023002"/>
    </source>
</evidence>
<reference evidence="13 14" key="1">
    <citation type="submission" date="2020-06" db="EMBL/GenBank/DDBJ databases">
        <title>Taxonomy, biology and ecology of Rhodococcus bacteria occurring in California pistachio and other woody hosts as revealed by genome sequence analyses.</title>
        <authorList>
            <person name="Gai Y."/>
            <person name="Riely B."/>
        </authorList>
    </citation>
    <scope>NUCLEOTIDE SEQUENCE [LARGE SCALE GENOMIC DNA]</scope>
    <source>
        <strain evidence="13 14">BP-284</strain>
    </source>
</reference>
<dbReference type="InterPro" id="IPR005474">
    <property type="entry name" value="Transketolase_N"/>
</dbReference>
<dbReference type="Gene3D" id="3.40.50.970">
    <property type="match status" value="2"/>
</dbReference>
<dbReference type="Pfam" id="PF00456">
    <property type="entry name" value="Transketolase_N"/>
    <property type="match status" value="1"/>
</dbReference>
<comment type="caution">
    <text evidence="13">The sequence shown here is derived from an EMBL/GenBank/DDBJ whole genome shotgun (WGS) entry which is preliminary data.</text>
</comment>
<proteinExistence type="predicted"/>
<dbReference type="EMBL" id="JABUKG010000004">
    <property type="protein sequence ID" value="MBY6320223.1"/>
    <property type="molecule type" value="Genomic_DNA"/>
</dbReference>
<evidence type="ECO:0000259" key="10">
    <source>
        <dbReference type="Pfam" id="PF00456"/>
    </source>
</evidence>
<accession>A0ABS7NQE9</accession>
<dbReference type="SUPFAM" id="SSF52518">
    <property type="entry name" value="Thiamin diphosphate-binding fold (THDP-binding)"/>
    <property type="match status" value="2"/>
</dbReference>
<comment type="function">
    <text evidence="8">Component of the pyruvate dehydrogenase (PDH) complex, that catalyzes the overall conversion of pyruvate to acetyl-CoA and CO(2).</text>
</comment>
<feature type="compositionally biased region" description="Basic and acidic residues" evidence="9">
    <location>
        <begin position="1"/>
        <end position="27"/>
    </location>
</feature>
<protein>
    <recommendedName>
        <fullName evidence="3 8">Pyruvate dehydrogenase E1 component</fullName>
        <ecNumber evidence="2 8">1.2.4.1</ecNumber>
    </recommendedName>
</protein>
<dbReference type="RefSeq" id="WP_082833769.1">
    <property type="nucleotide sequence ID" value="NZ_JABUKE010000003.1"/>
</dbReference>
<evidence type="ECO:0000256" key="9">
    <source>
        <dbReference type="SAM" id="MobiDB-lite"/>
    </source>
</evidence>
<feature type="domain" description="Transketolase-like C-terminal" evidence="12">
    <location>
        <begin position="777"/>
        <end position="910"/>
    </location>
</feature>
<evidence type="ECO:0000313" key="14">
    <source>
        <dbReference type="Proteomes" id="UP001520140"/>
    </source>
</evidence>
<feature type="region of interest" description="Disordered" evidence="9">
    <location>
        <begin position="1"/>
        <end position="29"/>
    </location>
</feature>
<name>A0ABS7NQE9_9NOCA</name>
<evidence type="ECO:0000256" key="7">
    <source>
        <dbReference type="ARBA" id="ARBA00051231"/>
    </source>
</evidence>
<evidence type="ECO:0000313" key="13">
    <source>
        <dbReference type="EMBL" id="MBY6320223.1"/>
    </source>
</evidence>
<dbReference type="InterPro" id="IPR055152">
    <property type="entry name" value="Transketolase-like_C_2"/>
</dbReference>